<accession>A0A939MFK7</accession>
<feature type="signal peptide" evidence="3">
    <location>
        <begin position="1"/>
        <end position="25"/>
    </location>
</feature>
<feature type="compositionally biased region" description="Basic and acidic residues" evidence="1">
    <location>
        <begin position="91"/>
        <end position="104"/>
    </location>
</feature>
<keyword evidence="2" id="KW-0472">Membrane</keyword>
<organism evidence="4">
    <name type="scientific">Bradyrhizobium barranii subsp. barranii</name>
    <dbReference type="NCBI Taxonomy" id="2823807"/>
    <lineage>
        <taxon>Bacteria</taxon>
        <taxon>Pseudomonadati</taxon>
        <taxon>Pseudomonadota</taxon>
        <taxon>Alphaproteobacteria</taxon>
        <taxon>Hyphomicrobiales</taxon>
        <taxon>Nitrobacteraceae</taxon>
        <taxon>Bradyrhizobium</taxon>
        <taxon>Bradyrhizobium barranii</taxon>
    </lineage>
</organism>
<evidence type="ECO:0000256" key="1">
    <source>
        <dbReference type="SAM" id="MobiDB-lite"/>
    </source>
</evidence>
<dbReference type="AlphaFoldDB" id="A0A939MFK7"/>
<evidence type="ECO:0000313" key="5">
    <source>
        <dbReference type="EMBL" id="UEM12356.1"/>
    </source>
</evidence>
<protein>
    <submittedName>
        <fullName evidence="4">Uncharacterized protein</fullName>
    </submittedName>
</protein>
<feature type="region of interest" description="Disordered" evidence="1">
    <location>
        <begin position="85"/>
        <end position="115"/>
    </location>
</feature>
<feature type="chain" id="PRO_5037943083" evidence="3">
    <location>
        <begin position="26"/>
        <end position="245"/>
    </location>
</feature>
<reference evidence="5 6" key="2">
    <citation type="journal article" date="2022" name="Int. J. Syst. Evol. Microbiol.">
        <title>Strains of Bradyrhizobium barranii sp. nov. associated with legumes native to Canada are symbionts of soybeans and belong to different subspecies (subsp. barranii subsp. nov. and subsp. apii subsp. nov.) and symbiovars (sv. glycinearum and sv. septentrionale).</title>
        <authorList>
            <person name="Bromfield E.S.P."/>
            <person name="Cloutier S."/>
            <person name="Wasai-Hara S."/>
            <person name="Minamisawa K."/>
        </authorList>
    </citation>
    <scope>NUCLEOTIDE SEQUENCE [LARGE SCALE GENOMIC DNA]</scope>
    <source>
        <strain evidence="5 6">144S4</strain>
    </source>
</reference>
<feature type="transmembrane region" description="Helical" evidence="2">
    <location>
        <begin position="217"/>
        <end position="237"/>
    </location>
</feature>
<proteinExistence type="predicted"/>
<evidence type="ECO:0000313" key="4">
    <source>
        <dbReference type="EMBL" id="MBO1868851.1"/>
    </source>
</evidence>
<reference evidence="4" key="1">
    <citation type="submission" date="2021-03" db="EMBL/GenBank/DDBJ databases">
        <title>Whole Genome Sequence of Bradyrhizobium sp. Strain 144S4.</title>
        <authorList>
            <person name="Bromfield E.S.P."/>
            <person name="Cloutier S."/>
        </authorList>
    </citation>
    <scope>NUCLEOTIDE SEQUENCE [LARGE SCALE GENOMIC DNA]</scope>
    <source>
        <strain evidence="4">144S4</strain>
    </source>
</reference>
<keyword evidence="2" id="KW-0812">Transmembrane</keyword>
<dbReference type="EMBL" id="CP086136">
    <property type="protein sequence ID" value="UEM12356.1"/>
    <property type="molecule type" value="Genomic_DNA"/>
</dbReference>
<evidence type="ECO:0000256" key="2">
    <source>
        <dbReference type="SAM" id="Phobius"/>
    </source>
</evidence>
<name>A0A939MFK7_9BRAD</name>
<dbReference type="EMBL" id="JAGEMI010000001">
    <property type="protein sequence ID" value="MBO1868851.1"/>
    <property type="molecule type" value="Genomic_DNA"/>
</dbReference>
<gene>
    <name evidence="5" type="ORF">J4G43_049485</name>
    <name evidence="4" type="ORF">J4G43_51145</name>
</gene>
<sequence>MSGYLRFCFASLLLVETLSTAPASAGPLADIFNVAAPQPVVSSPPQAACLGRPGDSAPDGQHWVYRMDGHHKCWFLTEGVAKPKKTVRRRVGQERTANVDDKGTARLGQSGAADARAEMLRSTPAEQPQAPFPEVKIAEAASDLGMNGALVSAAPIAEHSRQPTPMHPVLSQVDVEQLLGAAPTVNDAMTSPAPPAVPIGTRLAEIRDEGPSRTATWLGVLLMMLGMFSLLSSSRSLRHAVRLRR</sequence>
<evidence type="ECO:0000256" key="3">
    <source>
        <dbReference type="SAM" id="SignalP"/>
    </source>
</evidence>
<evidence type="ECO:0000313" key="6">
    <source>
        <dbReference type="Proteomes" id="UP000664702"/>
    </source>
</evidence>
<keyword evidence="3" id="KW-0732">Signal</keyword>
<dbReference type="KEGG" id="bban:J4G43_049485"/>
<dbReference type="Proteomes" id="UP000664702">
    <property type="component" value="Chromosome"/>
</dbReference>
<dbReference type="RefSeq" id="WP_208089189.1">
    <property type="nucleotide sequence ID" value="NZ_CP086136.1"/>
</dbReference>
<keyword evidence="2" id="KW-1133">Transmembrane helix</keyword>